<sequence length="768" mass="87037">MMKKAIFTLIYIFATIGTIFAQQQAIGNWRSHLSYHNVTYTEPAGEIIYALGNNGLFSYNTDDTSIQCYEKANPLTDTEITHIAYSKEYKTLIIIYSDKNIDLLVNNRDVYNLPDYMNKDIQSKDIYHIHLAKEYAYLSTSFGLVILNLKKKEISNAYILNKKVNACSLDDNKIYAATNEGLFTGVLTDNLLDINNWKKVSDISYTYLSMYNDNLIGYINSQGIYLINKQDYSYSQLTGGYYNSMKTYADKLIATNNNSAVIFNDINNKNYFSSNEFEIAHLSYNNGVYWAGGYKDGLIGLKINESDKTFEKIMSNIIPNSPIRNLPYFIKFEGERMFVTGGGLTKQILNNKGTIMTFENNTWDYFQEDGITELTGARYRNITSIAEDPRDSKHHFASSIGEGLYEFYDKKFKKLYRLDNSPLESALPNDPYRAEYVWVNGLVYDNNQNLWMLNCTPYHQIHILDKNNKWISLHYSEIGNPPNFEHALFDRRGWLWAAATYEDRGGLFCLNHKGTLEDALDDQHKFMTKFTNQDGIILNYSIYCIAEDKDGAIWIGTNQGPLVITNPSKVFDDDFYCTQIKIPRNDGTNLADFLLANTLIKTIVIDGANRKWIGTEYEGVYLLSEDGMETIHHFTAENSPLLSNNISSIDIHPRTGEVFIGTSKGLISYQSDATEGGEQLSEDAYAYPNPVKSDYTGVITVTGLVRDTNVKITNTSGKLIYSGTSVGGQFTWNGRNLQGNKVSSGIYFVLAADKDGKQGIATKIVIIR</sequence>
<dbReference type="HOGENOM" id="CLU_018865_0_0_10"/>
<organism evidence="2 3">
    <name type="scientific">Bacteroides nordii CL02T12C05</name>
    <dbReference type="NCBI Taxonomy" id="997884"/>
    <lineage>
        <taxon>Bacteria</taxon>
        <taxon>Pseudomonadati</taxon>
        <taxon>Bacteroidota</taxon>
        <taxon>Bacteroidia</taxon>
        <taxon>Bacteroidales</taxon>
        <taxon>Bacteroidaceae</taxon>
        <taxon>Bacteroides</taxon>
    </lineage>
</organism>
<dbReference type="AlphaFoldDB" id="I9SFV3"/>
<dbReference type="Pfam" id="PF21544">
    <property type="entry name" value="PorZ_N_b_propeller"/>
    <property type="match status" value="1"/>
</dbReference>
<dbReference type="PATRIC" id="fig|997884.3.peg.270"/>
<dbReference type="Pfam" id="PF07494">
    <property type="entry name" value="Reg_prop"/>
    <property type="match status" value="1"/>
</dbReference>
<name>I9SFV3_9BACE</name>
<dbReference type="InterPro" id="IPR011110">
    <property type="entry name" value="Reg_prop"/>
</dbReference>
<dbReference type="STRING" id="997884.HMPREF1068_00251"/>
<dbReference type="InterPro" id="IPR026444">
    <property type="entry name" value="Secre_tail"/>
</dbReference>
<dbReference type="NCBIfam" id="TIGR04183">
    <property type="entry name" value="Por_Secre_tail"/>
    <property type="match status" value="1"/>
</dbReference>
<gene>
    <name evidence="2" type="ORF">HMPREF1068_00251</name>
</gene>
<dbReference type="eggNOG" id="COG3292">
    <property type="taxonomic scope" value="Bacteria"/>
</dbReference>
<feature type="domain" description="PorZ N-terminal beta-propeller" evidence="1">
    <location>
        <begin position="48"/>
        <end position="198"/>
    </location>
</feature>
<evidence type="ECO:0000313" key="3">
    <source>
        <dbReference type="Proteomes" id="UP000003089"/>
    </source>
</evidence>
<dbReference type="InterPro" id="IPR015943">
    <property type="entry name" value="WD40/YVTN_repeat-like_dom_sf"/>
</dbReference>
<dbReference type="Gene3D" id="2.60.40.4070">
    <property type="match status" value="1"/>
</dbReference>
<proteinExistence type="predicted"/>
<evidence type="ECO:0000313" key="2">
    <source>
        <dbReference type="EMBL" id="EIY54538.1"/>
    </source>
</evidence>
<dbReference type="EMBL" id="AGXS01000003">
    <property type="protein sequence ID" value="EIY54538.1"/>
    <property type="molecule type" value="Genomic_DNA"/>
</dbReference>
<protein>
    <recommendedName>
        <fullName evidence="1">PorZ N-terminal beta-propeller domain-containing protein</fullName>
    </recommendedName>
</protein>
<dbReference type="SUPFAM" id="SSF63829">
    <property type="entry name" value="Calcium-dependent phosphotriesterase"/>
    <property type="match status" value="1"/>
</dbReference>
<keyword evidence="3" id="KW-1185">Reference proteome</keyword>
<accession>I9SFV3</accession>
<dbReference type="Gene3D" id="2.130.10.10">
    <property type="entry name" value="YVTN repeat-like/Quinoprotein amine dehydrogenase"/>
    <property type="match status" value="2"/>
</dbReference>
<dbReference type="RefSeq" id="WP_007483041.1">
    <property type="nucleotide sequence ID" value="NZ_JH724314.1"/>
</dbReference>
<dbReference type="InterPro" id="IPR048954">
    <property type="entry name" value="PorZ_N"/>
</dbReference>
<reference evidence="2 3" key="1">
    <citation type="submission" date="2012-02" db="EMBL/GenBank/DDBJ databases">
        <title>The Genome Sequence of Bacteroides nordii CL02T12C05.</title>
        <authorList>
            <consortium name="The Broad Institute Genome Sequencing Platform"/>
            <person name="Earl A."/>
            <person name="Ward D."/>
            <person name="Feldgarden M."/>
            <person name="Gevers D."/>
            <person name="Zitomersky N.L."/>
            <person name="Coyne M.J."/>
            <person name="Comstock L.E."/>
            <person name="Young S.K."/>
            <person name="Zeng Q."/>
            <person name="Gargeya S."/>
            <person name="Fitzgerald M."/>
            <person name="Haas B."/>
            <person name="Abouelleil A."/>
            <person name="Alvarado L."/>
            <person name="Arachchi H.M."/>
            <person name="Berlin A."/>
            <person name="Chapman S.B."/>
            <person name="Gearin G."/>
            <person name="Goldberg J."/>
            <person name="Griggs A."/>
            <person name="Gujja S."/>
            <person name="Hansen M."/>
            <person name="Heiman D."/>
            <person name="Howarth C."/>
            <person name="Larimer J."/>
            <person name="Lui A."/>
            <person name="MacDonald P.J.P."/>
            <person name="McCowen C."/>
            <person name="Montmayeur A."/>
            <person name="Murphy C."/>
            <person name="Neiman D."/>
            <person name="Pearson M."/>
            <person name="Priest M."/>
            <person name="Roberts A."/>
            <person name="Saif S."/>
            <person name="Shea T."/>
            <person name="Sisk P."/>
            <person name="Stolte C."/>
            <person name="Sykes S."/>
            <person name="Wortman J."/>
            <person name="Nusbaum C."/>
            <person name="Birren B."/>
        </authorList>
    </citation>
    <scope>NUCLEOTIDE SEQUENCE [LARGE SCALE GENOMIC DNA]</scope>
    <source>
        <strain evidence="2 3">CL02T12C05</strain>
    </source>
</reference>
<dbReference type="Proteomes" id="UP000003089">
    <property type="component" value="Unassembled WGS sequence"/>
</dbReference>
<comment type="caution">
    <text evidence="2">The sequence shown here is derived from an EMBL/GenBank/DDBJ whole genome shotgun (WGS) entry which is preliminary data.</text>
</comment>
<evidence type="ECO:0000259" key="1">
    <source>
        <dbReference type="Pfam" id="PF21544"/>
    </source>
</evidence>